<comment type="function">
    <text evidence="11">DNA polymerase III is a complex, multichain enzyme responsible for most of the replicative synthesis in bacteria. This DNA polymerase also exhibits 3' to 5' exonuclease activity.</text>
</comment>
<dbReference type="InterPro" id="IPR012763">
    <property type="entry name" value="DNA_pol_III_sug/sutau_N"/>
</dbReference>
<dbReference type="InterPro" id="IPR027417">
    <property type="entry name" value="P-loop_NTPase"/>
</dbReference>
<feature type="domain" description="AAA+ ATPase" evidence="12">
    <location>
        <begin position="39"/>
        <end position="182"/>
    </location>
</feature>
<keyword evidence="3 11" id="KW-0548">Nucleotidyltransferase</keyword>
<evidence type="ECO:0000256" key="3">
    <source>
        <dbReference type="ARBA" id="ARBA00022695"/>
    </source>
</evidence>
<dbReference type="PANTHER" id="PTHR11669:SF0">
    <property type="entry name" value="PROTEIN STICHEL-LIKE 2"/>
    <property type="match status" value="1"/>
</dbReference>
<evidence type="ECO:0000256" key="8">
    <source>
        <dbReference type="ARBA" id="ARBA00022840"/>
    </source>
</evidence>
<dbReference type="GO" id="GO:0006261">
    <property type="term" value="P:DNA-templated DNA replication"/>
    <property type="evidence" value="ECO:0007669"/>
    <property type="project" value="TreeGrafter"/>
</dbReference>
<reference evidence="13 14" key="1">
    <citation type="journal article" date="2016" name="Nat. Commun.">
        <title>Thousands of microbial genomes shed light on interconnected biogeochemical processes in an aquifer system.</title>
        <authorList>
            <person name="Anantharaman K."/>
            <person name="Brown C.T."/>
            <person name="Hug L.A."/>
            <person name="Sharon I."/>
            <person name="Castelle C.J."/>
            <person name="Probst A.J."/>
            <person name="Thomas B.C."/>
            <person name="Singh A."/>
            <person name="Wilkins M.J."/>
            <person name="Karaoz U."/>
            <person name="Brodie E.L."/>
            <person name="Williams K.H."/>
            <person name="Hubbard S.S."/>
            <person name="Banfield J.F."/>
        </authorList>
    </citation>
    <scope>NUCLEOTIDE SEQUENCE [LARGE SCALE GENOMIC DNA]</scope>
</reference>
<dbReference type="InterPro" id="IPR008921">
    <property type="entry name" value="DNA_pol3_clamp-load_cplx_C"/>
</dbReference>
<proteinExistence type="inferred from homology"/>
<dbReference type="NCBIfam" id="NF004046">
    <property type="entry name" value="PRK05563.1"/>
    <property type="match status" value="1"/>
</dbReference>
<comment type="caution">
    <text evidence="13">The sequence shown here is derived from an EMBL/GenBank/DDBJ whole genome shotgun (WGS) entry which is preliminary data.</text>
</comment>
<dbReference type="Gene3D" id="3.40.50.300">
    <property type="entry name" value="P-loop containing nucleotide triphosphate hydrolases"/>
    <property type="match status" value="1"/>
</dbReference>
<evidence type="ECO:0000313" key="13">
    <source>
        <dbReference type="EMBL" id="OGZ43552.1"/>
    </source>
</evidence>
<dbReference type="SMART" id="SM00382">
    <property type="entry name" value="AAA"/>
    <property type="match status" value="1"/>
</dbReference>
<dbReference type="EC" id="2.7.7.7" evidence="11"/>
<evidence type="ECO:0000256" key="7">
    <source>
        <dbReference type="ARBA" id="ARBA00022833"/>
    </source>
</evidence>
<dbReference type="InterPro" id="IPR003593">
    <property type="entry name" value="AAA+_ATPase"/>
</dbReference>
<dbReference type="EMBL" id="MHNI01000005">
    <property type="protein sequence ID" value="OGZ43552.1"/>
    <property type="molecule type" value="Genomic_DNA"/>
</dbReference>
<dbReference type="Pfam" id="PF13177">
    <property type="entry name" value="DNA_pol3_delta2"/>
    <property type="match status" value="1"/>
</dbReference>
<organism evidence="13 14">
    <name type="scientific">Candidatus Ryanbacteria bacterium RIFCSPHIGHO2_01_45_13</name>
    <dbReference type="NCBI Taxonomy" id="1802112"/>
    <lineage>
        <taxon>Bacteria</taxon>
        <taxon>Candidatus Ryaniibacteriota</taxon>
    </lineage>
</organism>
<dbReference type="InterPro" id="IPR045085">
    <property type="entry name" value="HLD_clamp_pol_III_gamma_tau"/>
</dbReference>
<dbReference type="GO" id="GO:0009360">
    <property type="term" value="C:DNA polymerase III complex"/>
    <property type="evidence" value="ECO:0007669"/>
    <property type="project" value="InterPro"/>
</dbReference>
<dbReference type="GO" id="GO:0003887">
    <property type="term" value="F:DNA-directed DNA polymerase activity"/>
    <property type="evidence" value="ECO:0007669"/>
    <property type="project" value="UniProtKB-KW"/>
</dbReference>
<evidence type="ECO:0000256" key="10">
    <source>
        <dbReference type="ARBA" id="ARBA00049244"/>
    </source>
</evidence>
<protein>
    <recommendedName>
        <fullName evidence="11">DNA polymerase III subunit gamma/tau</fullName>
        <ecNumber evidence="11">2.7.7.7</ecNumber>
    </recommendedName>
</protein>
<evidence type="ECO:0000256" key="11">
    <source>
        <dbReference type="RuleBase" id="RU364063"/>
    </source>
</evidence>
<comment type="subunit">
    <text evidence="11">DNA polymerase III contains a core (composed of alpha, epsilon and theta chains) that associates with a tau subunit. This core dimerizes to form the POLIII' complex. PolIII' associates with the gamma complex (composed of gamma, delta, delta', psi and chi chains) and with the beta chain to form the complete DNA polymerase III complex.</text>
</comment>
<keyword evidence="8 11" id="KW-0067">ATP-binding</keyword>
<evidence type="ECO:0000256" key="4">
    <source>
        <dbReference type="ARBA" id="ARBA00022705"/>
    </source>
</evidence>
<dbReference type="GO" id="GO:0046872">
    <property type="term" value="F:metal ion binding"/>
    <property type="evidence" value="ECO:0007669"/>
    <property type="project" value="UniProtKB-KW"/>
</dbReference>
<dbReference type="NCBIfam" id="TIGR02397">
    <property type="entry name" value="dnaX_nterm"/>
    <property type="match status" value="1"/>
</dbReference>
<dbReference type="Pfam" id="PF12169">
    <property type="entry name" value="DNA_pol3_gamma3"/>
    <property type="match status" value="1"/>
</dbReference>
<comment type="similarity">
    <text evidence="1 11">Belongs to the DnaX/STICHEL family.</text>
</comment>
<keyword evidence="6 11" id="KW-0547">Nucleotide-binding</keyword>
<dbReference type="CDD" id="cd18137">
    <property type="entry name" value="HLD_clamp_pol_III_gamma_tau"/>
    <property type="match status" value="1"/>
</dbReference>
<dbReference type="PRINTS" id="PR00300">
    <property type="entry name" value="CLPPROTEASEA"/>
</dbReference>
<name>A0A1G2G0N3_9BACT</name>
<dbReference type="SUPFAM" id="SSF48019">
    <property type="entry name" value="post-AAA+ oligomerization domain-like"/>
    <property type="match status" value="1"/>
</dbReference>
<keyword evidence="4 11" id="KW-0235">DNA replication</keyword>
<dbReference type="InterPro" id="IPR022754">
    <property type="entry name" value="DNA_pol_III_gamma-3"/>
</dbReference>
<sequence>MEDHQLVLYRKYRPKSFREVKGQDHIVRALISALEAGRVSHGYLFSGPRGTGKTTVARLLAKAVNCEQKGSGEPCNACGICEEFLRGSALDLIEIDAASNRGIDEIRELREAVRFAPHRAKRKVYIIDEVHMLTREAFNALLKTLEEPPKHVMFILATTDPEKVPDTIRSRTQHFEFHRLPVSVIQERLEELAQKENIKHEKEVPHVIALLSEGSLRDAESMFGQLLGIADKEIITSEDVSILFGLPKAGLVAKFSSALLHGDIKTAFAVIEQSLEQGVDPKMFNKMAIEDLRTALLLAINMAYENELKGTFSDERIAFLKNLAKKAGVKKIELALVPLLEAYHSPHTTVLPQIPLELAVLRITQTDQNQLIS</sequence>
<gene>
    <name evidence="11" type="primary">dnaX</name>
    <name evidence="13" type="ORF">A2W41_04445</name>
</gene>
<dbReference type="CDD" id="cd00009">
    <property type="entry name" value="AAA"/>
    <property type="match status" value="1"/>
</dbReference>
<dbReference type="GO" id="GO:0003677">
    <property type="term" value="F:DNA binding"/>
    <property type="evidence" value="ECO:0007669"/>
    <property type="project" value="InterPro"/>
</dbReference>
<accession>A0A1G2G0N3</accession>
<evidence type="ECO:0000256" key="1">
    <source>
        <dbReference type="ARBA" id="ARBA00006360"/>
    </source>
</evidence>
<keyword evidence="2 11" id="KW-0808">Transferase</keyword>
<evidence type="ECO:0000256" key="6">
    <source>
        <dbReference type="ARBA" id="ARBA00022741"/>
    </source>
</evidence>
<keyword evidence="7" id="KW-0862">Zinc</keyword>
<dbReference type="AlphaFoldDB" id="A0A1G2G0N3"/>
<dbReference type="PANTHER" id="PTHR11669">
    <property type="entry name" value="REPLICATION FACTOR C / DNA POLYMERASE III GAMMA-TAU SUBUNIT"/>
    <property type="match status" value="1"/>
</dbReference>
<dbReference type="Proteomes" id="UP000176700">
    <property type="component" value="Unassembled WGS sequence"/>
</dbReference>
<dbReference type="FunFam" id="3.40.50.300:FF:000014">
    <property type="entry name" value="DNA polymerase III subunit gamma/tau"/>
    <property type="match status" value="1"/>
</dbReference>
<evidence type="ECO:0000259" key="12">
    <source>
        <dbReference type="SMART" id="SM00382"/>
    </source>
</evidence>
<evidence type="ECO:0000256" key="9">
    <source>
        <dbReference type="ARBA" id="ARBA00022932"/>
    </source>
</evidence>
<dbReference type="SUPFAM" id="SSF52540">
    <property type="entry name" value="P-loop containing nucleoside triphosphate hydrolases"/>
    <property type="match status" value="1"/>
</dbReference>
<evidence type="ECO:0000313" key="14">
    <source>
        <dbReference type="Proteomes" id="UP000176700"/>
    </source>
</evidence>
<dbReference type="GO" id="GO:0005524">
    <property type="term" value="F:ATP binding"/>
    <property type="evidence" value="ECO:0007669"/>
    <property type="project" value="UniProtKB-KW"/>
</dbReference>
<keyword evidence="9 11" id="KW-0239">DNA-directed DNA polymerase</keyword>
<evidence type="ECO:0000256" key="5">
    <source>
        <dbReference type="ARBA" id="ARBA00022723"/>
    </source>
</evidence>
<evidence type="ECO:0000256" key="2">
    <source>
        <dbReference type="ARBA" id="ARBA00022679"/>
    </source>
</evidence>
<comment type="catalytic activity">
    <reaction evidence="10 11">
        <text>DNA(n) + a 2'-deoxyribonucleoside 5'-triphosphate = DNA(n+1) + diphosphate</text>
        <dbReference type="Rhea" id="RHEA:22508"/>
        <dbReference type="Rhea" id="RHEA-COMP:17339"/>
        <dbReference type="Rhea" id="RHEA-COMP:17340"/>
        <dbReference type="ChEBI" id="CHEBI:33019"/>
        <dbReference type="ChEBI" id="CHEBI:61560"/>
        <dbReference type="ChEBI" id="CHEBI:173112"/>
        <dbReference type="EC" id="2.7.7.7"/>
    </reaction>
</comment>
<dbReference type="Gene3D" id="1.10.8.60">
    <property type="match status" value="1"/>
</dbReference>
<dbReference type="InterPro" id="IPR050238">
    <property type="entry name" value="DNA_Rep/Repair_Clamp_Loader"/>
</dbReference>
<dbReference type="InterPro" id="IPR001270">
    <property type="entry name" value="ClpA/B"/>
</dbReference>
<keyword evidence="5" id="KW-0479">Metal-binding</keyword>
<dbReference type="Gene3D" id="1.20.272.10">
    <property type="match status" value="1"/>
</dbReference>